<proteinExistence type="predicted"/>
<dbReference type="InterPro" id="IPR024072">
    <property type="entry name" value="DHFR-like_dom_sf"/>
</dbReference>
<dbReference type="Gene3D" id="3.40.430.10">
    <property type="entry name" value="Dihydrofolate Reductase, subunit A"/>
    <property type="match status" value="1"/>
</dbReference>
<evidence type="ECO:0000259" key="2">
    <source>
        <dbReference type="Pfam" id="PF01872"/>
    </source>
</evidence>
<dbReference type="AlphaFoldDB" id="A0AAU1UL12"/>
<dbReference type="GO" id="GO:0009231">
    <property type="term" value="P:riboflavin biosynthetic process"/>
    <property type="evidence" value="ECO:0007669"/>
    <property type="project" value="InterPro"/>
</dbReference>
<reference evidence="3" key="1">
    <citation type="submission" date="2022-10" db="EMBL/GenBank/DDBJ databases">
        <title>The complete genomes of actinobacterial strains from the NBC collection.</title>
        <authorList>
            <person name="Joergensen T.S."/>
            <person name="Alvarez Arevalo M."/>
            <person name="Sterndorff E.B."/>
            <person name="Faurdal D."/>
            <person name="Vuksanovic O."/>
            <person name="Mourched A.-S."/>
            <person name="Charusanti P."/>
            <person name="Shaw S."/>
            <person name="Blin K."/>
            <person name="Weber T."/>
        </authorList>
    </citation>
    <scope>NUCLEOTIDE SEQUENCE</scope>
    <source>
        <strain evidence="3">NBC_00119</strain>
    </source>
</reference>
<dbReference type="SUPFAM" id="SSF53597">
    <property type="entry name" value="Dihydrofolate reductase-like"/>
    <property type="match status" value="1"/>
</dbReference>
<gene>
    <name evidence="3" type="ORF">OHU69_46935</name>
</gene>
<evidence type="ECO:0000313" key="3">
    <source>
        <dbReference type="EMBL" id="WTS17904.1"/>
    </source>
</evidence>
<feature type="compositionally biased region" description="Low complexity" evidence="1">
    <location>
        <begin position="169"/>
        <end position="180"/>
    </location>
</feature>
<sequence>MTSRGVAWRGVASGPYAHCHCPTRASAGRCRATSRSAAVVRRERRRSHAGRAVAVIRPPASCDPAILRSDKTEATSAHHPDAVKREKRDVFITGRLSVVHALMADELIDEYRLLTFPSILGTGQQLFPDDGPHTDLECLSAERAAAAVSVDFPTPRSRVPQACPPPSPSVRSRPVLGRPG</sequence>
<dbReference type="GO" id="GO:0008703">
    <property type="term" value="F:5-amino-6-(5-phosphoribosylamino)uracil reductase activity"/>
    <property type="evidence" value="ECO:0007669"/>
    <property type="project" value="InterPro"/>
</dbReference>
<organism evidence="3">
    <name type="scientific">Streptomyces sp. NBC_00119</name>
    <dbReference type="NCBI Taxonomy" id="2975659"/>
    <lineage>
        <taxon>Bacteria</taxon>
        <taxon>Bacillati</taxon>
        <taxon>Actinomycetota</taxon>
        <taxon>Actinomycetes</taxon>
        <taxon>Kitasatosporales</taxon>
        <taxon>Streptomycetaceae</taxon>
        <taxon>Streptomyces</taxon>
    </lineage>
</organism>
<evidence type="ECO:0000256" key="1">
    <source>
        <dbReference type="SAM" id="MobiDB-lite"/>
    </source>
</evidence>
<name>A0AAU1UL12_9ACTN</name>
<accession>A0AAU1UL12</accession>
<feature type="region of interest" description="Disordered" evidence="1">
    <location>
        <begin position="152"/>
        <end position="180"/>
    </location>
</feature>
<dbReference type="EMBL" id="CP108195">
    <property type="protein sequence ID" value="WTS17904.1"/>
    <property type="molecule type" value="Genomic_DNA"/>
</dbReference>
<dbReference type="InterPro" id="IPR002734">
    <property type="entry name" value="RibDG_C"/>
</dbReference>
<protein>
    <submittedName>
        <fullName evidence="3">Dihydrofolate reductase family protein</fullName>
    </submittedName>
</protein>
<feature type="domain" description="Bacterial bifunctional deaminase-reductase C-terminal" evidence="2">
    <location>
        <begin position="84"/>
        <end position="145"/>
    </location>
</feature>
<dbReference type="Pfam" id="PF01872">
    <property type="entry name" value="RibD_C"/>
    <property type="match status" value="1"/>
</dbReference>